<reference evidence="4" key="2">
    <citation type="journal article" date="2017" name="Nat. Plants">
        <title>The Aegilops tauschii genome reveals multiple impacts of transposons.</title>
        <authorList>
            <person name="Zhao G."/>
            <person name="Zou C."/>
            <person name="Li K."/>
            <person name="Wang K."/>
            <person name="Li T."/>
            <person name="Gao L."/>
            <person name="Zhang X."/>
            <person name="Wang H."/>
            <person name="Yang Z."/>
            <person name="Liu X."/>
            <person name="Jiang W."/>
            <person name="Mao L."/>
            <person name="Kong X."/>
            <person name="Jiao Y."/>
            <person name="Jia J."/>
        </authorList>
    </citation>
    <scope>NUCLEOTIDE SEQUENCE [LARGE SCALE GENOMIC DNA]</scope>
    <source>
        <strain evidence="4">cv. AL8/78</strain>
    </source>
</reference>
<dbReference type="Gramene" id="AET1Gv20057000.2">
    <property type="protein sequence ID" value="AET1Gv20057000.2"/>
    <property type="gene ID" value="AET1Gv20057000"/>
</dbReference>
<dbReference type="PANTHER" id="PTHR33065:SF55">
    <property type="entry name" value="DUF6598 DOMAIN-CONTAINING PROTEIN"/>
    <property type="match status" value="1"/>
</dbReference>
<reference evidence="3" key="5">
    <citation type="journal article" date="2021" name="G3 (Bethesda)">
        <title>Aegilops tauschii genome assembly Aet v5.0 features greater sequence contiguity and improved annotation.</title>
        <authorList>
            <person name="Wang L."/>
            <person name="Zhu T."/>
            <person name="Rodriguez J.C."/>
            <person name="Deal K.R."/>
            <person name="Dubcovsky J."/>
            <person name="McGuire P.E."/>
            <person name="Lux T."/>
            <person name="Spannagl M."/>
            <person name="Mayer K.F.X."/>
            <person name="Baldrich P."/>
            <person name="Meyers B.C."/>
            <person name="Huo N."/>
            <person name="Gu Y.Q."/>
            <person name="Zhou H."/>
            <person name="Devos K.M."/>
            <person name="Bennetzen J.L."/>
            <person name="Unver T."/>
            <person name="Budak H."/>
            <person name="Gulick P.J."/>
            <person name="Galiba G."/>
            <person name="Kalapos B."/>
            <person name="Nelson D.R."/>
            <person name="Li P."/>
            <person name="You F.M."/>
            <person name="Luo M.C."/>
            <person name="Dvorak J."/>
        </authorList>
    </citation>
    <scope>NUCLEOTIDE SEQUENCE [LARGE SCALE GENOMIC DNA]</scope>
    <source>
        <strain evidence="3">cv. AL8/78</strain>
    </source>
</reference>
<evidence type="ECO:0000313" key="4">
    <source>
        <dbReference type="Proteomes" id="UP000015105"/>
    </source>
</evidence>
<keyword evidence="4" id="KW-1185">Reference proteome</keyword>
<evidence type="ECO:0000256" key="1">
    <source>
        <dbReference type="SAM" id="MobiDB-lite"/>
    </source>
</evidence>
<evidence type="ECO:0000313" key="3">
    <source>
        <dbReference type="EnsemblPlants" id="AET1Gv20057000.2"/>
    </source>
</evidence>
<feature type="region of interest" description="Disordered" evidence="1">
    <location>
        <begin position="88"/>
        <end position="113"/>
    </location>
</feature>
<organism evidence="3 4">
    <name type="scientific">Aegilops tauschii subsp. strangulata</name>
    <name type="common">Goatgrass</name>
    <dbReference type="NCBI Taxonomy" id="200361"/>
    <lineage>
        <taxon>Eukaryota</taxon>
        <taxon>Viridiplantae</taxon>
        <taxon>Streptophyta</taxon>
        <taxon>Embryophyta</taxon>
        <taxon>Tracheophyta</taxon>
        <taxon>Spermatophyta</taxon>
        <taxon>Magnoliopsida</taxon>
        <taxon>Liliopsida</taxon>
        <taxon>Poales</taxon>
        <taxon>Poaceae</taxon>
        <taxon>BOP clade</taxon>
        <taxon>Pooideae</taxon>
        <taxon>Triticodae</taxon>
        <taxon>Triticeae</taxon>
        <taxon>Triticinae</taxon>
        <taxon>Aegilops</taxon>
    </lineage>
</organism>
<name>A0A452XLR4_AEGTS</name>
<reference evidence="3" key="3">
    <citation type="journal article" date="2017" name="Nature">
        <title>Genome sequence of the progenitor of the wheat D genome Aegilops tauschii.</title>
        <authorList>
            <person name="Luo M.C."/>
            <person name="Gu Y.Q."/>
            <person name="Puiu D."/>
            <person name="Wang H."/>
            <person name="Twardziok S.O."/>
            <person name="Deal K.R."/>
            <person name="Huo N."/>
            <person name="Zhu T."/>
            <person name="Wang L."/>
            <person name="Wang Y."/>
            <person name="McGuire P.E."/>
            <person name="Liu S."/>
            <person name="Long H."/>
            <person name="Ramasamy R.K."/>
            <person name="Rodriguez J.C."/>
            <person name="Van S.L."/>
            <person name="Yuan L."/>
            <person name="Wang Z."/>
            <person name="Xia Z."/>
            <person name="Xiao L."/>
            <person name="Anderson O.D."/>
            <person name="Ouyang S."/>
            <person name="Liang Y."/>
            <person name="Zimin A.V."/>
            <person name="Pertea G."/>
            <person name="Qi P."/>
            <person name="Bennetzen J.L."/>
            <person name="Dai X."/>
            <person name="Dawson M.W."/>
            <person name="Muller H.G."/>
            <person name="Kugler K."/>
            <person name="Rivarola-Duarte L."/>
            <person name="Spannagl M."/>
            <person name="Mayer K.F.X."/>
            <person name="Lu F.H."/>
            <person name="Bevan M.W."/>
            <person name="Leroy P."/>
            <person name="Li P."/>
            <person name="You F.M."/>
            <person name="Sun Q."/>
            <person name="Liu Z."/>
            <person name="Lyons E."/>
            <person name="Wicker T."/>
            <person name="Salzberg S.L."/>
            <person name="Devos K.M."/>
            <person name="Dvorak J."/>
        </authorList>
    </citation>
    <scope>NUCLEOTIDE SEQUENCE [LARGE SCALE GENOMIC DNA]</scope>
    <source>
        <strain evidence="3">cv. AL8/78</strain>
    </source>
</reference>
<proteinExistence type="predicted"/>
<dbReference type="STRING" id="200361.A0A452XLR4"/>
<sequence>YLIVLDLGPAQSSIYKNQQRGKVGFARLARRRSRVCSIGSAAAAGELAMASVEELEDEEEEEEVEGLEPLLYDRAKWVAWAVEEKERSRREEEEKTRKREENRRRSEAHDKVMDSIIQHDPKAGRKVYTRFFLRDFSVFNIDEESSVPPMRYTDIIYQDEFGLEDSANILSISIVSSDVGFPVDVYGRVIARDSIDYKCIYLFHRNRDDCQHLNKDGMLILTGPYRGLVLVDFIYLEIDLKIREEGVPDRPFSKGLISIDGRVLSREKDVMVRSETLESWLSTIEVRFTTVLNAVECTFEIKLIEGLFKGNITVGIADKARKLDNEQMIVIHDSTADGVVTSDESGVIKLRRSVITICLERNVMFRINNEAAGGCAERTFDFTPCRTGVDEEKITCGAGKFGFRIVWSLMDFRL</sequence>
<dbReference type="EnsemblPlants" id="AET1Gv20057000.2">
    <property type="protein sequence ID" value="AET1Gv20057000.2"/>
    <property type="gene ID" value="AET1Gv20057000"/>
</dbReference>
<reference evidence="3" key="4">
    <citation type="submission" date="2019-03" db="UniProtKB">
        <authorList>
            <consortium name="EnsemblPlants"/>
        </authorList>
    </citation>
    <scope>IDENTIFICATION</scope>
</reference>
<dbReference type="Pfam" id="PF20241">
    <property type="entry name" value="DUF6598"/>
    <property type="match status" value="1"/>
</dbReference>
<dbReference type="Proteomes" id="UP000015105">
    <property type="component" value="Chromosome 1D"/>
</dbReference>
<dbReference type="PANTHER" id="PTHR33065">
    <property type="entry name" value="OS07G0486400 PROTEIN"/>
    <property type="match status" value="1"/>
</dbReference>
<accession>A0A452XLR4</accession>
<dbReference type="InterPro" id="IPR046533">
    <property type="entry name" value="DUF6598"/>
</dbReference>
<evidence type="ECO:0000259" key="2">
    <source>
        <dbReference type="Pfam" id="PF20241"/>
    </source>
</evidence>
<reference evidence="4" key="1">
    <citation type="journal article" date="2014" name="Science">
        <title>Ancient hybridizations among the ancestral genomes of bread wheat.</title>
        <authorList>
            <consortium name="International Wheat Genome Sequencing Consortium,"/>
            <person name="Marcussen T."/>
            <person name="Sandve S.R."/>
            <person name="Heier L."/>
            <person name="Spannagl M."/>
            <person name="Pfeifer M."/>
            <person name="Jakobsen K.S."/>
            <person name="Wulff B.B."/>
            <person name="Steuernagel B."/>
            <person name="Mayer K.F."/>
            <person name="Olsen O.A."/>
        </authorList>
    </citation>
    <scope>NUCLEOTIDE SEQUENCE [LARGE SCALE GENOMIC DNA]</scope>
    <source>
        <strain evidence="4">cv. AL8/78</strain>
    </source>
</reference>
<protein>
    <recommendedName>
        <fullName evidence="2">DUF6598 domain-containing protein</fullName>
    </recommendedName>
</protein>
<feature type="domain" description="DUF6598" evidence="2">
    <location>
        <begin position="167"/>
        <end position="400"/>
    </location>
</feature>
<dbReference type="AlphaFoldDB" id="A0A452XLR4"/>